<keyword evidence="5 8" id="KW-0812">Transmembrane</keyword>
<dbReference type="AlphaFoldDB" id="A0A0D7BHS7"/>
<keyword evidence="6 8" id="KW-1133">Transmembrane helix</keyword>
<dbReference type="GO" id="GO:0016020">
    <property type="term" value="C:membrane"/>
    <property type="evidence" value="ECO:0007669"/>
    <property type="project" value="UniProtKB-SubCell"/>
</dbReference>
<evidence type="ECO:0000256" key="1">
    <source>
        <dbReference type="ARBA" id="ARBA00004141"/>
    </source>
</evidence>
<feature type="transmembrane region" description="Helical" evidence="8">
    <location>
        <begin position="175"/>
        <end position="192"/>
    </location>
</feature>
<evidence type="ECO:0000256" key="7">
    <source>
        <dbReference type="ARBA" id="ARBA00023136"/>
    </source>
</evidence>
<gene>
    <name evidence="10" type="ORF">CYLTODRAFT_237769</name>
</gene>
<evidence type="ECO:0000256" key="2">
    <source>
        <dbReference type="ARBA" id="ARBA00005179"/>
    </source>
</evidence>
<evidence type="ECO:0000256" key="3">
    <source>
        <dbReference type="ARBA" id="ARBA00007282"/>
    </source>
</evidence>
<feature type="domain" description="Wax synthase" evidence="9">
    <location>
        <begin position="247"/>
        <end position="315"/>
    </location>
</feature>
<evidence type="ECO:0000259" key="9">
    <source>
        <dbReference type="Pfam" id="PF13813"/>
    </source>
</evidence>
<dbReference type="PANTHER" id="PTHR31595">
    <property type="entry name" value="LONG-CHAIN-ALCOHOL O-FATTY-ACYLTRANSFERASE 3-RELATED"/>
    <property type="match status" value="1"/>
</dbReference>
<feature type="transmembrane region" description="Helical" evidence="8">
    <location>
        <begin position="284"/>
        <end position="304"/>
    </location>
</feature>
<evidence type="ECO:0000256" key="5">
    <source>
        <dbReference type="ARBA" id="ARBA00022692"/>
    </source>
</evidence>
<dbReference type="InterPro" id="IPR032805">
    <property type="entry name" value="Wax_synthase_dom"/>
</dbReference>
<evidence type="ECO:0000256" key="6">
    <source>
        <dbReference type="ARBA" id="ARBA00022989"/>
    </source>
</evidence>
<dbReference type="EMBL" id="KN880489">
    <property type="protein sequence ID" value="KIY69181.1"/>
    <property type="molecule type" value="Genomic_DNA"/>
</dbReference>
<keyword evidence="7 8" id="KW-0472">Membrane</keyword>
<dbReference type="STRING" id="1314674.A0A0D7BHS7"/>
<dbReference type="Proteomes" id="UP000054007">
    <property type="component" value="Unassembled WGS sequence"/>
</dbReference>
<sequence length="407" mass="46336">MSCPDSGPTWFTISPPSVHINGSSYLTLYAPVQLVYFFTAVLVTIPNTYALRLAVLPASVYFLYQAGIHLDMSNGDPLQEVNNCGLLTLVTIIFMRVITWTFHSKHFLRTSKYKHANERTISQIMFDGADLCFNFRGIGWDWSDRQAVIDHPSHKAQRELSASARRQRFIHGNSVWYFASSALFEIALYIHLNNRLAELDERSLSFLFLRALNSLLYPIMTYSNLSGTYNLYALIGVCICRQDTEQWPPFYNKPWLSTSLTEFWGKRWHQAFRYTFSNVGGKPLSLLFGRAGFVLGTFFASGVFHDMGFWGMRRGRGLCCFTTPYFVLNGVGCVVEAAFRRLTGKKVCGLPGRVWAWSWLVGCGLVTMSPFCTHELLRPFEDAVITQPFYLTYVLVMKSARLCSLTT</sequence>
<feature type="transmembrane region" description="Helical" evidence="8">
    <location>
        <begin position="84"/>
        <end position="103"/>
    </location>
</feature>
<comment type="similarity">
    <text evidence="3">Belongs to the wax synthase family.</text>
</comment>
<reference evidence="10 11" key="1">
    <citation type="journal article" date="2015" name="Fungal Genet. Biol.">
        <title>Evolution of novel wood decay mechanisms in Agaricales revealed by the genome sequences of Fistulina hepatica and Cylindrobasidium torrendii.</title>
        <authorList>
            <person name="Floudas D."/>
            <person name="Held B.W."/>
            <person name="Riley R."/>
            <person name="Nagy L.G."/>
            <person name="Koehler G."/>
            <person name="Ransdell A.S."/>
            <person name="Younus H."/>
            <person name="Chow J."/>
            <person name="Chiniquy J."/>
            <person name="Lipzen A."/>
            <person name="Tritt A."/>
            <person name="Sun H."/>
            <person name="Haridas S."/>
            <person name="LaButti K."/>
            <person name="Ohm R.A."/>
            <person name="Kues U."/>
            <person name="Blanchette R.A."/>
            <person name="Grigoriev I.V."/>
            <person name="Minto R.E."/>
            <person name="Hibbett D.S."/>
        </authorList>
    </citation>
    <scope>NUCLEOTIDE SEQUENCE [LARGE SCALE GENOMIC DNA]</scope>
    <source>
        <strain evidence="10 11">FP15055 ss-10</strain>
    </source>
</reference>
<dbReference type="GO" id="GO:0008374">
    <property type="term" value="F:O-acyltransferase activity"/>
    <property type="evidence" value="ECO:0007669"/>
    <property type="project" value="InterPro"/>
</dbReference>
<feature type="transmembrane region" description="Helical" evidence="8">
    <location>
        <begin position="34"/>
        <end position="64"/>
    </location>
</feature>
<accession>A0A0D7BHS7</accession>
<comment type="subcellular location">
    <subcellularLocation>
        <location evidence="1">Membrane</location>
        <topology evidence="1">Multi-pass membrane protein</topology>
    </subcellularLocation>
</comment>
<protein>
    <recommendedName>
        <fullName evidence="9">Wax synthase domain-containing protein</fullName>
    </recommendedName>
</protein>
<comment type="pathway">
    <text evidence="2">Secondary metabolite biosynthesis.</text>
</comment>
<keyword evidence="11" id="KW-1185">Reference proteome</keyword>
<dbReference type="Pfam" id="PF13813">
    <property type="entry name" value="MBOAT_2"/>
    <property type="match status" value="1"/>
</dbReference>
<organism evidence="10 11">
    <name type="scientific">Cylindrobasidium torrendii FP15055 ss-10</name>
    <dbReference type="NCBI Taxonomy" id="1314674"/>
    <lineage>
        <taxon>Eukaryota</taxon>
        <taxon>Fungi</taxon>
        <taxon>Dikarya</taxon>
        <taxon>Basidiomycota</taxon>
        <taxon>Agaricomycotina</taxon>
        <taxon>Agaricomycetes</taxon>
        <taxon>Agaricomycetidae</taxon>
        <taxon>Agaricales</taxon>
        <taxon>Marasmiineae</taxon>
        <taxon>Physalacriaceae</taxon>
        <taxon>Cylindrobasidium</taxon>
    </lineage>
</organism>
<evidence type="ECO:0000313" key="11">
    <source>
        <dbReference type="Proteomes" id="UP000054007"/>
    </source>
</evidence>
<proteinExistence type="inferred from homology"/>
<evidence type="ECO:0000256" key="8">
    <source>
        <dbReference type="SAM" id="Phobius"/>
    </source>
</evidence>
<dbReference type="OrthoDB" id="1077582at2759"/>
<keyword evidence="4" id="KW-0808">Transferase</keyword>
<name>A0A0D7BHS7_9AGAR</name>
<evidence type="ECO:0000256" key="4">
    <source>
        <dbReference type="ARBA" id="ARBA00022679"/>
    </source>
</evidence>
<evidence type="ECO:0000313" key="10">
    <source>
        <dbReference type="EMBL" id="KIY69181.1"/>
    </source>
</evidence>
<dbReference type="InterPro" id="IPR044851">
    <property type="entry name" value="Wax_synthase"/>
</dbReference>
<dbReference type="PANTHER" id="PTHR31595:SF57">
    <property type="entry name" value="OS04G0481900 PROTEIN"/>
    <property type="match status" value="1"/>
</dbReference>
<dbReference type="GO" id="GO:0006629">
    <property type="term" value="P:lipid metabolic process"/>
    <property type="evidence" value="ECO:0007669"/>
    <property type="project" value="InterPro"/>
</dbReference>